<dbReference type="HOGENOM" id="CLU_3270583_0_0_11"/>
<reference evidence="1 2" key="1">
    <citation type="submission" date="2013-06" db="EMBL/GenBank/DDBJ databases">
        <authorList>
            <person name="Weinstock G."/>
            <person name="Sodergren E."/>
            <person name="Lobos E.A."/>
            <person name="Fulton L."/>
            <person name="Fulton R."/>
            <person name="Courtney L."/>
            <person name="Fronick C."/>
            <person name="O'Laughlin M."/>
            <person name="Godfrey J."/>
            <person name="Wilson R.M."/>
            <person name="Miner T."/>
            <person name="Farmer C."/>
            <person name="Delehaunty K."/>
            <person name="Cordes M."/>
            <person name="Minx P."/>
            <person name="Tomlinson C."/>
            <person name="Chen J."/>
            <person name="Wollam A."/>
            <person name="Pepin K.H."/>
            <person name="Bhonagiri V."/>
            <person name="Zhang X."/>
            <person name="Warren W."/>
            <person name="Mitreva M."/>
            <person name="Mardis E.R."/>
            <person name="Wilson R.K."/>
        </authorList>
    </citation>
    <scope>NUCLEOTIDE SEQUENCE [LARGE SCALE GENOMIC DNA]</scope>
    <source>
        <strain evidence="1 2">JCP7719</strain>
    </source>
</reference>
<dbReference type="EMBL" id="ATJO01000152">
    <property type="protein sequence ID" value="EPI49702.1"/>
    <property type="molecule type" value="Genomic_DNA"/>
</dbReference>
<name>S4I5S2_9BIFI</name>
<accession>S4I5S2</accession>
<dbReference type="Proteomes" id="UP000014601">
    <property type="component" value="Unassembled WGS sequence"/>
</dbReference>
<protein>
    <submittedName>
        <fullName evidence="1">Uncharacterized protein</fullName>
    </submittedName>
</protein>
<sequence length="41" mass="4604">MVQSREKLTGFVVLHADYSNKVGKHIAQINDFNACAIMLKI</sequence>
<dbReference type="PATRIC" id="fig|1261061.4.peg.1201"/>
<evidence type="ECO:0000313" key="1">
    <source>
        <dbReference type="EMBL" id="EPI49702.1"/>
    </source>
</evidence>
<comment type="caution">
    <text evidence="1">The sequence shown here is derived from an EMBL/GenBank/DDBJ whole genome shotgun (WGS) entry which is preliminary data.</text>
</comment>
<dbReference type="AlphaFoldDB" id="S4I5S2"/>
<organism evidence="1 2">
    <name type="scientific">Gardnerella pickettii JCP7719</name>
    <dbReference type="NCBI Taxonomy" id="1261061"/>
    <lineage>
        <taxon>Bacteria</taxon>
        <taxon>Bacillati</taxon>
        <taxon>Actinomycetota</taxon>
        <taxon>Actinomycetes</taxon>
        <taxon>Bifidobacteriales</taxon>
        <taxon>Bifidobacteriaceae</taxon>
        <taxon>Gardnerella</taxon>
        <taxon>Gardnerella pickettii</taxon>
    </lineage>
</organism>
<gene>
    <name evidence="1" type="ORF">HMPREF1576_01390</name>
</gene>
<evidence type="ECO:0000313" key="2">
    <source>
        <dbReference type="Proteomes" id="UP000014601"/>
    </source>
</evidence>
<proteinExistence type="predicted"/>